<dbReference type="Proteomes" id="UP001055117">
    <property type="component" value="Unassembled WGS sequence"/>
</dbReference>
<protein>
    <submittedName>
        <fullName evidence="3">Uncharacterized protein</fullName>
    </submittedName>
</protein>
<evidence type="ECO:0000313" key="3">
    <source>
        <dbReference type="EMBL" id="GJD44058.1"/>
    </source>
</evidence>
<keyword evidence="2" id="KW-0732">Signal</keyword>
<accession>A0ABQ4QFN1</accession>
<name>A0ABQ4QFN1_9HYPH</name>
<dbReference type="PROSITE" id="PS51257">
    <property type="entry name" value="PROKAR_LIPOPROTEIN"/>
    <property type="match status" value="1"/>
</dbReference>
<keyword evidence="4" id="KW-1185">Reference proteome</keyword>
<feature type="chain" id="PRO_5046103627" evidence="2">
    <location>
        <begin position="22"/>
        <end position="118"/>
    </location>
</feature>
<proteinExistence type="predicted"/>
<feature type="region of interest" description="Disordered" evidence="1">
    <location>
        <begin position="35"/>
        <end position="104"/>
    </location>
</feature>
<evidence type="ECO:0000256" key="2">
    <source>
        <dbReference type="SAM" id="SignalP"/>
    </source>
</evidence>
<sequence length="118" mass="11907">MRLVHAFSAALLLASAAPAFASSCSEEIATLERRLDSAGAEKVTGKEPPGGPTSSNSPKALPTPPAGKPSDPAATPTAAGVKEARDLVEKARGEDKAGQADACRDTIMKAKEKAGALP</sequence>
<evidence type="ECO:0000313" key="4">
    <source>
        <dbReference type="Proteomes" id="UP001055117"/>
    </source>
</evidence>
<comment type="caution">
    <text evidence="3">The sequence shown here is derived from an EMBL/GenBank/DDBJ whole genome shotgun (WGS) entry which is preliminary data.</text>
</comment>
<organism evidence="3 4">
    <name type="scientific">Methylobacterium cerastii</name>
    <dbReference type="NCBI Taxonomy" id="932741"/>
    <lineage>
        <taxon>Bacteria</taxon>
        <taxon>Pseudomonadati</taxon>
        <taxon>Pseudomonadota</taxon>
        <taxon>Alphaproteobacteria</taxon>
        <taxon>Hyphomicrobiales</taxon>
        <taxon>Methylobacteriaceae</taxon>
        <taxon>Methylobacterium</taxon>
    </lineage>
</organism>
<reference evidence="3 4" key="1">
    <citation type="journal article" date="2021" name="Front. Microbiol.">
        <title>Comprehensive Comparative Genomics and Phenotyping of Methylobacterium Species.</title>
        <authorList>
            <person name="Alessa O."/>
            <person name="Ogura Y."/>
            <person name="Fujitani Y."/>
            <person name="Takami H."/>
            <person name="Hayashi T."/>
            <person name="Sahin N."/>
            <person name="Tani A."/>
        </authorList>
    </citation>
    <scope>NUCLEOTIDE SEQUENCE [LARGE SCALE GENOMIC DNA]</scope>
    <source>
        <strain evidence="3 4">DSM 23679</strain>
    </source>
</reference>
<feature type="compositionally biased region" description="Basic and acidic residues" evidence="1">
    <location>
        <begin position="82"/>
        <end position="104"/>
    </location>
</feature>
<dbReference type="RefSeq" id="WP_147754093.1">
    <property type="nucleotide sequence ID" value="NZ_BPQG01000028.1"/>
</dbReference>
<dbReference type="EMBL" id="BPQG01000028">
    <property type="protein sequence ID" value="GJD44058.1"/>
    <property type="molecule type" value="Genomic_DNA"/>
</dbReference>
<evidence type="ECO:0000256" key="1">
    <source>
        <dbReference type="SAM" id="MobiDB-lite"/>
    </source>
</evidence>
<feature type="signal peptide" evidence="2">
    <location>
        <begin position="1"/>
        <end position="21"/>
    </location>
</feature>
<gene>
    <name evidence="3" type="ORF">AFCDBAGC_1920</name>
</gene>